<dbReference type="Proteomes" id="UP000037923">
    <property type="component" value="Unassembled WGS sequence"/>
</dbReference>
<accession>A0A0N0DSL4</accession>
<dbReference type="OrthoDB" id="273809at2759"/>
<evidence type="ECO:0000313" key="3">
    <source>
        <dbReference type="Proteomes" id="UP000037923"/>
    </source>
</evidence>
<keyword evidence="3" id="KW-1185">Reference proteome</keyword>
<reference evidence="2 3" key="1">
    <citation type="submission" date="2015-07" db="EMBL/GenBank/DDBJ databases">
        <title>High-quality genome of monoxenous trypanosomatid Leptomonas pyrrhocoris.</title>
        <authorList>
            <person name="Flegontov P."/>
            <person name="Butenko A."/>
            <person name="Firsov S."/>
            <person name="Vlcek C."/>
            <person name="Logacheva M.D."/>
            <person name="Field M."/>
            <person name="Filatov D."/>
            <person name="Flegontova O."/>
            <person name="Gerasimov E."/>
            <person name="Jackson A.P."/>
            <person name="Kelly S."/>
            <person name="Opperdoes F."/>
            <person name="O'Reilly A."/>
            <person name="Votypka J."/>
            <person name="Yurchenko V."/>
            <person name="Lukes J."/>
        </authorList>
    </citation>
    <scope>NUCLEOTIDE SEQUENCE [LARGE SCALE GENOMIC DNA]</scope>
    <source>
        <strain evidence="2">H10</strain>
    </source>
</reference>
<evidence type="ECO:0000313" key="2">
    <source>
        <dbReference type="EMBL" id="KPA76111.1"/>
    </source>
</evidence>
<dbReference type="EMBL" id="LGTL01000021">
    <property type="protein sequence ID" value="KPA76111.1"/>
    <property type="molecule type" value="Genomic_DNA"/>
</dbReference>
<name>A0A0N0DSL4_LEPPY</name>
<gene>
    <name evidence="2" type="ORF">ABB37_07883</name>
</gene>
<proteinExistence type="predicted"/>
<dbReference type="AlphaFoldDB" id="A0A0N0DSL4"/>
<dbReference type="VEuPathDB" id="TriTrypDB:LpyrH10_21_0190"/>
<sequence>MEHPPSGASRFRVVFGRNSGSRKQRAKREGSLSVGYHSSSLFDTDAKECVMVCKGTRMTPNRIFAKMQAARRGAAWTAGSELTINGFDVVIEEVMELHLIPYNEDVVTEAATGADTAVSVPQRKTSCVNNSGWHSPTASCAAGHGSRAAPAATTTAVAFTEMGARVFSPSLAAPTAQADRVCSFNVPVLHASAQPETFAATTTTATTNDGGESAPAEREQASLCVRAACASVPPAFSSITTKETEKACVKRARADGNRAATTAHPRRRARRSAASLARELRSSYPQYFLQ</sequence>
<feature type="region of interest" description="Disordered" evidence="1">
    <location>
        <begin position="255"/>
        <end position="276"/>
    </location>
</feature>
<dbReference type="RefSeq" id="XP_015654550.1">
    <property type="nucleotide sequence ID" value="XM_015806679.1"/>
</dbReference>
<comment type="caution">
    <text evidence="2">The sequence shown here is derived from an EMBL/GenBank/DDBJ whole genome shotgun (WGS) entry which is preliminary data.</text>
</comment>
<organism evidence="2 3">
    <name type="scientific">Leptomonas pyrrhocoris</name>
    <name type="common">Firebug parasite</name>
    <dbReference type="NCBI Taxonomy" id="157538"/>
    <lineage>
        <taxon>Eukaryota</taxon>
        <taxon>Discoba</taxon>
        <taxon>Euglenozoa</taxon>
        <taxon>Kinetoplastea</taxon>
        <taxon>Metakinetoplastina</taxon>
        <taxon>Trypanosomatida</taxon>
        <taxon>Trypanosomatidae</taxon>
        <taxon>Leishmaniinae</taxon>
        <taxon>Leptomonas</taxon>
    </lineage>
</organism>
<dbReference type="GeneID" id="26908168"/>
<evidence type="ECO:0000256" key="1">
    <source>
        <dbReference type="SAM" id="MobiDB-lite"/>
    </source>
</evidence>
<protein>
    <submittedName>
        <fullName evidence="2">Uncharacterized protein</fullName>
    </submittedName>
</protein>
<dbReference type="OMA" id="RELERCY"/>